<dbReference type="OrthoDB" id="295274at2759"/>
<keyword evidence="3" id="KW-0804">Transcription</keyword>
<dbReference type="Gene3D" id="1.20.5.170">
    <property type="match status" value="1"/>
</dbReference>
<dbReference type="GO" id="GO:0000981">
    <property type="term" value="F:DNA-binding transcription factor activity, RNA polymerase II-specific"/>
    <property type="evidence" value="ECO:0007669"/>
    <property type="project" value="TreeGrafter"/>
</dbReference>
<feature type="region of interest" description="Disordered" evidence="4">
    <location>
        <begin position="54"/>
        <end position="202"/>
    </location>
</feature>
<evidence type="ECO:0000313" key="6">
    <source>
        <dbReference type="EMBL" id="KAG4421617.1"/>
    </source>
</evidence>
<dbReference type="PANTHER" id="PTHR23351">
    <property type="entry name" value="FOS TRANSCRIPTION FACTOR-RELATED"/>
    <property type="match status" value="1"/>
</dbReference>
<evidence type="ECO:0000256" key="2">
    <source>
        <dbReference type="ARBA" id="ARBA00023125"/>
    </source>
</evidence>
<feature type="domain" description="BZIP" evidence="5">
    <location>
        <begin position="201"/>
        <end position="258"/>
    </location>
</feature>
<dbReference type="GO" id="GO:0000978">
    <property type="term" value="F:RNA polymerase II cis-regulatory region sequence-specific DNA binding"/>
    <property type="evidence" value="ECO:0007669"/>
    <property type="project" value="TreeGrafter"/>
</dbReference>
<evidence type="ECO:0000259" key="5">
    <source>
        <dbReference type="PROSITE" id="PS50217"/>
    </source>
</evidence>
<feature type="compositionally biased region" description="Basic residues" evidence="4">
    <location>
        <begin position="184"/>
        <end position="194"/>
    </location>
</feature>
<keyword evidence="7" id="KW-1185">Reference proteome</keyword>
<dbReference type="AlphaFoldDB" id="A0A8H7WA37"/>
<feature type="compositionally biased region" description="Polar residues" evidence="4">
    <location>
        <begin position="165"/>
        <end position="177"/>
    </location>
</feature>
<gene>
    <name evidence="6" type="ORF">IFR04_005236</name>
</gene>
<dbReference type="Pfam" id="PF00170">
    <property type="entry name" value="bZIP_1"/>
    <property type="match status" value="1"/>
</dbReference>
<evidence type="ECO:0000313" key="7">
    <source>
        <dbReference type="Proteomes" id="UP000664132"/>
    </source>
</evidence>
<comment type="caution">
    <text evidence="6">The sequence shown here is derived from an EMBL/GenBank/DDBJ whole genome shotgun (WGS) entry which is preliminary data.</text>
</comment>
<keyword evidence="1" id="KW-0805">Transcription regulation</keyword>
<organism evidence="6 7">
    <name type="scientific">Cadophora malorum</name>
    <dbReference type="NCBI Taxonomy" id="108018"/>
    <lineage>
        <taxon>Eukaryota</taxon>
        <taxon>Fungi</taxon>
        <taxon>Dikarya</taxon>
        <taxon>Ascomycota</taxon>
        <taxon>Pezizomycotina</taxon>
        <taxon>Leotiomycetes</taxon>
        <taxon>Helotiales</taxon>
        <taxon>Ploettnerulaceae</taxon>
        <taxon>Cadophora</taxon>
    </lineage>
</organism>
<dbReference type="PANTHER" id="PTHR23351:SF24">
    <property type="entry name" value="ACTIVATING TRANSCRIPTION FACTOR 3-RELATED"/>
    <property type="match status" value="1"/>
</dbReference>
<feature type="compositionally biased region" description="Low complexity" evidence="4">
    <location>
        <begin position="81"/>
        <end position="96"/>
    </location>
</feature>
<dbReference type="InterPro" id="IPR046347">
    <property type="entry name" value="bZIP_sf"/>
</dbReference>
<reference evidence="6" key="1">
    <citation type="submission" date="2021-02" db="EMBL/GenBank/DDBJ databases">
        <title>Genome sequence Cadophora malorum strain M34.</title>
        <authorList>
            <person name="Stefanovic E."/>
            <person name="Vu D."/>
            <person name="Scully C."/>
            <person name="Dijksterhuis J."/>
            <person name="Roader J."/>
            <person name="Houbraken J."/>
        </authorList>
    </citation>
    <scope>NUCLEOTIDE SEQUENCE</scope>
    <source>
        <strain evidence="6">M34</strain>
    </source>
</reference>
<dbReference type="SUPFAM" id="SSF57959">
    <property type="entry name" value="Leucine zipper domain"/>
    <property type="match status" value="1"/>
</dbReference>
<evidence type="ECO:0000256" key="4">
    <source>
        <dbReference type="SAM" id="MobiDB-lite"/>
    </source>
</evidence>
<dbReference type="PRINTS" id="PR00042">
    <property type="entry name" value="LEUZIPPRFOS"/>
</dbReference>
<proteinExistence type="predicted"/>
<feature type="compositionally biased region" description="Polar residues" evidence="4">
    <location>
        <begin position="97"/>
        <end position="152"/>
    </location>
</feature>
<dbReference type="InterPro" id="IPR004827">
    <property type="entry name" value="bZIP"/>
</dbReference>
<dbReference type="CDD" id="cd14687">
    <property type="entry name" value="bZIP_ATF2"/>
    <property type="match status" value="1"/>
</dbReference>
<keyword evidence="2" id="KW-0238">DNA-binding</keyword>
<dbReference type="InterPro" id="IPR000837">
    <property type="entry name" value="AP-1"/>
</dbReference>
<dbReference type="PROSITE" id="PS50217">
    <property type="entry name" value="BZIP"/>
    <property type="match status" value="1"/>
</dbReference>
<dbReference type="GO" id="GO:0005634">
    <property type="term" value="C:nucleus"/>
    <property type="evidence" value="ECO:0007669"/>
    <property type="project" value="TreeGrafter"/>
</dbReference>
<protein>
    <recommendedName>
        <fullName evidence="5">BZIP domain-containing protein</fullName>
    </recommendedName>
</protein>
<evidence type="ECO:0000256" key="1">
    <source>
        <dbReference type="ARBA" id="ARBA00023015"/>
    </source>
</evidence>
<dbReference type="EMBL" id="JAFJYH010000062">
    <property type="protein sequence ID" value="KAG4421617.1"/>
    <property type="molecule type" value="Genomic_DNA"/>
</dbReference>
<dbReference type="Proteomes" id="UP000664132">
    <property type="component" value="Unassembled WGS sequence"/>
</dbReference>
<sequence>MGPLLTPTTELFYAFINVDDSPVPCDLPEVDVFSRAFKQATIAQPDFRKDDFTTLIEQESPPESPQDLVFDDFLSKDPNESGDTSPSSEGSSSLTPFPNTSKAVSNSSQQQQEAARNGPNSSLPTTFLNQNSAAISQNTSEESKPNIPNSRLQPVETPQVYGPPKTNNVPCFPQQISHEVPKPPVRRRNTKRKMRTEEEEAEKRRIFLERNRMAAQKCRSRKKRQTNTLEDHLALQEEINKRLKAEVAELMAELGKLKGVYLQCEQECQHAKLQEAAPKPPEDVPSSVMKEETVEAAEAMDV</sequence>
<dbReference type="SMART" id="SM00338">
    <property type="entry name" value="BRLZ"/>
    <property type="match status" value="1"/>
</dbReference>
<name>A0A8H7WA37_9HELO</name>
<evidence type="ECO:0000256" key="3">
    <source>
        <dbReference type="ARBA" id="ARBA00023163"/>
    </source>
</evidence>
<accession>A0A8H7WA37</accession>